<evidence type="ECO:0000259" key="5">
    <source>
        <dbReference type="Pfam" id="PF17766"/>
    </source>
</evidence>
<comment type="caution">
    <text evidence="6">The sequence shown here is derived from an EMBL/GenBank/DDBJ whole genome shotgun (WGS) entry which is preliminary data.</text>
</comment>
<evidence type="ECO:0000313" key="7">
    <source>
        <dbReference type="Proteomes" id="UP000734854"/>
    </source>
</evidence>
<dbReference type="Gene3D" id="3.40.50.200">
    <property type="entry name" value="Peptidase S8/S53 domain"/>
    <property type="match status" value="1"/>
</dbReference>
<dbReference type="Gene3D" id="2.60.40.2310">
    <property type="match status" value="1"/>
</dbReference>
<evidence type="ECO:0000256" key="3">
    <source>
        <dbReference type="SAM" id="SignalP"/>
    </source>
</evidence>
<dbReference type="InterPro" id="IPR045051">
    <property type="entry name" value="SBT"/>
</dbReference>
<dbReference type="InterPro" id="IPR010259">
    <property type="entry name" value="S8pro/Inhibitor_I9"/>
</dbReference>
<dbReference type="InterPro" id="IPR041469">
    <property type="entry name" value="Subtilisin-like_FN3"/>
</dbReference>
<feature type="signal peptide" evidence="3">
    <location>
        <begin position="1"/>
        <end position="20"/>
    </location>
</feature>
<dbReference type="Gene3D" id="3.30.70.80">
    <property type="entry name" value="Peptidase S8 propeptide/proteinase inhibitor I9"/>
    <property type="match status" value="1"/>
</dbReference>
<sequence>MDVALWLLLLLAFFLNSSLAAPPSSSRYIIQVDEPIESLMESSLKRWHESFLPSAAEESTVDRRLLHSYSDVFSGFAAILTEEELQAVRKKKGFVRSFPDRVLHVMTTHTPDFLGLKLLEPAFYWDKGAGQVNPNKASEPGLIYDITADDYVSYICGKFGNEGAKKIGRGFVDCSKFKNLTEAELNYPSILLAPQGGETVKVRRTVTNVGPARSSYKVSVTIFDPAALATVTPETLTFTELNEQKSFDVSAKWTAGKPSPLNQFVEGKLTWTSDDGYILSVTSLLPRSGHLFGLEEEPAATFGEVHLFFITDGTNLSRAIISLFGLEEGDPATIHHLRPTLFGLEEGDPATIHHLRPTLFGLEEGEPGLHFLPSLFGLEEEELFLHLQQPLQIIAAPSPLRDSNYSPLQQLFPSPLSSILCEPSLFSSLLNEMSAVVGCFNKRAQQLLELHLASGFKKYIMWFRGKSLQSHGELMQEGKDLVAYGIINSIAMRKILKKYDKIRFSRQGQAFRSKAPIKAYILCAVMQRTRLQFEQHILFLNQNKSLKYFDLVGYSFILVWLKSISVDCR</sequence>
<dbReference type="EMBL" id="JACMSC010000018">
    <property type="protein sequence ID" value="KAG6476217.1"/>
    <property type="molecule type" value="Genomic_DNA"/>
</dbReference>
<feature type="domain" description="Inhibitor I9" evidence="4">
    <location>
        <begin position="27"/>
        <end position="105"/>
    </location>
</feature>
<feature type="domain" description="Subtilisin-like protease fibronectin type-III" evidence="5">
    <location>
        <begin position="184"/>
        <end position="275"/>
    </location>
</feature>
<dbReference type="AlphaFoldDB" id="A0A8J5F041"/>
<evidence type="ECO:0008006" key="8">
    <source>
        <dbReference type="Google" id="ProtNLM"/>
    </source>
</evidence>
<name>A0A8J5F041_ZINOF</name>
<dbReference type="GO" id="GO:0004252">
    <property type="term" value="F:serine-type endopeptidase activity"/>
    <property type="evidence" value="ECO:0007669"/>
    <property type="project" value="InterPro"/>
</dbReference>
<dbReference type="PANTHER" id="PTHR10795">
    <property type="entry name" value="PROPROTEIN CONVERTASE SUBTILISIN/KEXIN"/>
    <property type="match status" value="1"/>
</dbReference>
<reference evidence="6 7" key="1">
    <citation type="submission" date="2020-08" db="EMBL/GenBank/DDBJ databases">
        <title>Plant Genome Project.</title>
        <authorList>
            <person name="Zhang R.-G."/>
        </authorList>
    </citation>
    <scope>NUCLEOTIDE SEQUENCE [LARGE SCALE GENOMIC DNA]</scope>
    <source>
        <tissue evidence="6">Rhizome</tissue>
    </source>
</reference>
<evidence type="ECO:0000256" key="2">
    <source>
        <dbReference type="ARBA" id="ARBA00022729"/>
    </source>
</evidence>
<dbReference type="Pfam" id="PF05922">
    <property type="entry name" value="Inhibitor_I9"/>
    <property type="match status" value="1"/>
</dbReference>
<gene>
    <name evidence="6" type="ORF">ZIOFF_065455</name>
</gene>
<protein>
    <recommendedName>
        <fullName evidence="8">RING-type E3 ubiquitin transferase</fullName>
    </recommendedName>
</protein>
<dbReference type="InterPro" id="IPR037045">
    <property type="entry name" value="S8pro/Inhibitor_I9_sf"/>
</dbReference>
<evidence type="ECO:0000256" key="1">
    <source>
        <dbReference type="ARBA" id="ARBA00011073"/>
    </source>
</evidence>
<dbReference type="GO" id="GO:0006508">
    <property type="term" value="P:proteolysis"/>
    <property type="evidence" value="ECO:0007669"/>
    <property type="project" value="InterPro"/>
</dbReference>
<accession>A0A8J5F041</accession>
<dbReference type="Pfam" id="PF17766">
    <property type="entry name" value="fn3_6"/>
    <property type="match status" value="1"/>
</dbReference>
<proteinExistence type="inferred from homology"/>
<dbReference type="Proteomes" id="UP000734854">
    <property type="component" value="Unassembled WGS sequence"/>
</dbReference>
<keyword evidence="7" id="KW-1185">Reference proteome</keyword>
<feature type="chain" id="PRO_5035242299" description="RING-type E3 ubiquitin transferase" evidence="3">
    <location>
        <begin position="21"/>
        <end position="569"/>
    </location>
</feature>
<evidence type="ECO:0000259" key="4">
    <source>
        <dbReference type="Pfam" id="PF05922"/>
    </source>
</evidence>
<organism evidence="6 7">
    <name type="scientific">Zingiber officinale</name>
    <name type="common">Ginger</name>
    <name type="synonym">Amomum zingiber</name>
    <dbReference type="NCBI Taxonomy" id="94328"/>
    <lineage>
        <taxon>Eukaryota</taxon>
        <taxon>Viridiplantae</taxon>
        <taxon>Streptophyta</taxon>
        <taxon>Embryophyta</taxon>
        <taxon>Tracheophyta</taxon>
        <taxon>Spermatophyta</taxon>
        <taxon>Magnoliopsida</taxon>
        <taxon>Liliopsida</taxon>
        <taxon>Zingiberales</taxon>
        <taxon>Zingiberaceae</taxon>
        <taxon>Zingiber</taxon>
    </lineage>
</organism>
<keyword evidence="2 3" id="KW-0732">Signal</keyword>
<evidence type="ECO:0000313" key="6">
    <source>
        <dbReference type="EMBL" id="KAG6476217.1"/>
    </source>
</evidence>
<dbReference type="InterPro" id="IPR036852">
    <property type="entry name" value="Peptidase_S8/S53_dom_sf"/>
</dbReference>
<comment type="similarity">
    <text evidence="1">Belongs to the peptidase S8 family.</text>
</comment>